<sequence length="61" mass="7397">MNKIFLSSIYHFFFNPQLLNNSNNWYCDGTLDIAPTLKTFSVYFYQSDYQRNRTYLRLSII</sequence>
<reference evidence="1 2" key="1">
    <citation type="journal article" date="2018" name="Sci. Rep.">
        <title>Genomic signatures of local adaptation to the degree of environmental predictability in rotifers.</title>
        <authorList>
            <person name="Franch-Gras L."/>
            <person name="Hahn C."/>
            <person name="Garcia-Roger E.M."/>
            <person name="Carmona M.J."/>
            <person name="Serra M."/>
            <person name="Gomez A."/>
        </authorList>
    </citation>
    <scope>NUCLEOTIDE SEQUENCE [LARGE SCALE GENOMIC DNA]</scope>
    <source>
        <strain evidence="1">HYR1</strain>
    </source>
</reference>
<dbReference type="Proteomes" id="UP000276133">
    <property type="component" value="Unassembled WGS sequence"/>
</dbReference>
<dbReference type="AlphaFoldDB" id="A0A3M7S7B6"/>
<organism evidence="1 2">
    <name type="scientific">Brachionus plicatilis</name>
    <name type="common">Marine rotifer</name>
    <name type="synonym">Brachionus muelleri</name>
    <dbReference type="NCBI Taxonomy" id="10195"/>
    <lineage>
        <taxon>Eukaryota</taxon>
        <taxon>Metazoa</taxon>
        <taxon>Spiralia</taxon>
        <taxon>Gnathifera</taxon>
        <taxon>Rotifera</taxon>
        <taxon>Eurotatoria</taxon>
        <taxon>Monogononta</taxon>
        <taxon>Pseudotrocha</taxon>
        <taxon>Ploima</taxon>
        <taxon>Brachionidae</taxon>
        <taxon>Brachionus</taxon>
    </lineage>
</organism>
<proteinExistence type="predicted"/>
<protein>
    <submittedName>
        <fullName evidence="1">Uncharacterized protein</fullName>
    </submittedName>
</protein>
<comment type="caution">
    <text evidence="1">The sequence shown here is derived from an EMBL/GenBank/DDBJ whole genome shotgun (WGS) entry which is preliminary data.</text>
</comment>
<name>A0A3M7S7B6_BRAPC</name>
<dbReference type="EMBL" id="REGN01001907">
    <property type="protein sequence ID" value="RNA31724.1"/>
    <property type="molecule type" value="Genomic_DNA"/>
</dbReference>
<evidence type="ECO:0000313" key="1">
    <source>
        <dbReference type="EMBL" id="RNA31724.1"/>
    </source>
</evidence>
<gene>
    <name evidence="1" type="ORF">BpHYR1_004657</name>
</gene>
<accession>A0A3M7S7B6</accession>
<evidence type="ECO:0000313" key="2">
    <source>
        <dbReference type="Proteomes" id="UP000276133"/>
    </source>
</evidence>
<keyword evidence="2" id="KW-1185">Reference proteome</keyword>